<dbReference type="GO" id="GO:0005829">
    <property type="term" value="C:cytosol"/>
    <property type="evidence" value="ECO:0007669"/>
    <property type="project" value="TreeGrafter"/>
</dbReference>
<keyword evidence="11" id="KW-1185">Reference proteome</keyword>
<dbReference type="FunFam" id="3.40.30.10:FF:000259">
    <property type="entry name" value="Thioredoxin-like protein Clot"/>
    <property type="match status" value="1"/>
</dbReference>
<dbReference type="EMBL" id="JAHRHJ020000009">
    <property type="protein sequence ID" value="KAH9302475.1"/>
    <property type="molecule type" value="Genomic_DNA"/>
</dbReference>
<keyword evidence="4" id="KW-1015">Disulfide bond</keyword>
<keyword evidence="3" id="KW-0249">Electron transport</keyword>
<evidence type="ECO:0000259" key="9">
    <source>
        <dbReference type="Pfam" id="PF06110"/>
    </source>
</evidence>
<proteinExistence type="inferred from homology"/>
<comment type="function">
    <text evidence="6">Probable thiol-disulfide oxidoreductase that may participate in various redox reactions.</text>
</comment>
<evidence type="ECO:0000256" key="8">
    <source>
        <dbReference type="ARBA" id="ARBA00083188"/>
    </source>
</evidence>
<evidence type="ECO:0000313" key="10">
    <source>
        <dbReference type="EMBL" id="KAH9302475.1"/>
    </source>
</evidence>
<dbReference type="PANTHER" id="PTHR12452">
    <property type="entry name" value="42-9-9 PROTEIN-RELATED"/>
    <property type="match status" value="1"/>
</dbReference>
<name>A0AA38CKQ0_TAXCH</name>
<sequence length="184" mass="19839">MGFIQIDANLDNFSTAFNSIEANNDKDRITLLLFLADKDPSSGLSWCPDCVRAEPVIYKTLEKHEKDVILLRAFAGNRPTWRNPSHPWRVDERFKLKGLPTLARWKDGAIAGRLEDHEAHIESRIKHKNLVTTTYEKENLGSGGAYGGGGGFSNCSSGGFGGGGGFGKAGGGGLGEGVGGWPKY</sequence>
<dbReference type="AlphaFoldDB" id="A0AA38CKQ0"/>
<keyword evidence="2" id="KW-0813">Transport</keyword>
<feature type="domain" description="Thioredoxin" evidence="9">
    <location>
        <begin position="14"/>
        <end position="126"/>
    </location>
</feature>
<comment type="caution">
    <text evidence="10">The sequence shown here is derived from an EMBL/GenBank/DDBJ whole genome shotgun (WGS) entry which is preliminary data.</text>
</comment>
<gene>
    <name evidence="10" type="ORF">KI387_014058</name>
</gene>
<dbReference type="SUPFAM" id="SSF52833">
    <property type="entry name" value="Thioredoxin-like"/>
    <property type="match status" value="1"/>
</dbReference>
<dbReference type="InterPro" id="IPR045108">
    <property type="entry name" value="TXNDC17-like"/>
</dbReference>
<comment type="similarity">
    <text evidence="1">Belongs to the thioredoxin family.</text>
</comment>
<dbReference type="Gene3D" id="3.40.30.10">
    <property type="entry name" value="Glutaredoxin"/>
    <property type="match status" value="1"/>
</dbReference>
<evidence type="ECO:0000256" key="5">
    <source>
        <dbReference type="ARBA" id="ARBA00023284"/>
    </source>
</evidence>
<evidence type="ECO:0000256" key="1">
    <source>
        <dbReference type="ARBA" id="ARBA00008987"/>
    </source>
</evidence>
<evidence type="ECO:0000256" key="3">
    <source>
        <dbReference type="ARBA" id="ARBA00022982"/>
    </source>
</evidence>
<organism evidence="10 11">
    <name type="scientific">Taxus chinensis</name>
    <name type="common">Chinese yew</name>
    <name type="synonym">Taxus wallichiana var. chinensis</name>
    <dbReference type="NCBI Taxonomy" id="29808"/>
    <lineage>
        <taxon>Eukaryota</taxon>
        <taxon>Viridiplantae</taxon>
        <taxon>Streptophyta</taxon>
        <taxon>Embryophyta</taxon>
        <taxon>Tracheophyta</taxon>
        <taxon>Spermatophyta</taxon>
        <taxon>Pinopsida</taxon>
        <taxon>Pinidae</taxon>
        <taxon>Conifers II</taxon>
        <taxon>Cupressales</taxon>
        <taxon>Taxaceae</taxon>
        <taxon>Taxus</taxon>
    </lineage>
</organism>
<evidence type="ECO:0000256" key="2">
    <source>
        <dbReference type="ARBA" id="ARBA00022448"/>
    </source>
</evidence>
<dbReference type="InterPro" id="IPR010357">
    <property type="entry name" value="TXNDC17_dom"/>
</dbReference>
<evidence type="ECO:0000256" key="7">
    <source>
        <dbReference type="ARBA" id="ARBA00071006"/>
    </source>
</evidence>
<dbReference type="Pfam" id="PF06110">
    <property type="entry name" value="TXD17-like_Trx"/>
    <property type="match status" value="1"/>
</dbReference>
<reference evidence="10 11" key="1">
    <citation type="journal article" date="2021" name="Nat. Plants">
        <title>The Taxus genome provides insights into paclitaxel biosynthesis.</title>
        <authorList>
            <person name="Xiong X."/>
            <person name="Gou J."/>
            <person name="Liao Q."/>
            <person name="Li Y."/>
            <person name="Zhou Q."/>
            <person name="Bi G."/>
            <person name="Li C."/>
            <person name="Du R."/>
            <person name="Wang X."/>
            <person name="Sun T."/>
            <person name="Guo L."/>
            <person name="Liang H."/>
            <person name="Lu P."/>
            <person name="Wu Y."/>
            <person name="Zhang Z."/>
            <person name="Ro D.K."/>
            <person name="Shang Y."/>
            <person name="Huang S."/>
            <person name="Yan J."/>
        </authorList>
    </citation>
    <scope>NUCLEOTIDE SEQUENCE [LARGE SCALE GENOMIC DNA]</scope>
    <source>
        <strain evidence="10">Ta-2019</strain>
    </source>
</reference>
<evidence type="ECO:0000256" key="6">
    <source>
        <dbReference type="ARBA" id="ARBA00056742"/>
    </source>
</evidence>
<dbReference type="OMA" id="RMEDHEA"/>
<protein>
    <recommendedName>
        <fullName evidence="7">Thioredoxin-like protein Clot</fullName>
    </recommendedName>
    <alternativeName>
        <fullName evidence="8">Thioredoxin Clot</fullName>
    </alternativeName>
</protein>
<dbReference type="PANTHER" id="PTHR12452:SF0">
    <property type="entry name" value="THIOREDOXIN DOMAIN-CONTAINING PROTEIN 17"/>
    <property type="match status" value="1"/>
</dbReference>
<dbReference type="InterPro" id="IPR036249">
    <property type="entry name" value="Thioredoxin-like_sf"/>
</dbReference>
<accession>A0AA38CKQ0</accession>
<dbReference type="Proteomes" id="UP000824469">
    <property type="component" value="Unassembled WGS sequence"/>
</dbReference>
<evidence type="ECO:0000256" key="4">
    <source>
        <dbReference type="ARBA" id="ARBA00023157"/>
    </source>
</evidence>
<evidence type="ECO:0000313" key="11">
    <source>
        <dbReference type="Proteomes" id="UP000824469"/>
    </source>
</evidence>
<dbReference type="GO" id="GO:0047134">
    <property type="term" value="F:protein-disulfide reductase [NAD(P)H] activity"/>
    <property type="evidence" value="ECO:0007669"/>
    <property type="project" value="InterPro"/>
</dbReference>
<keyword evidence="5" id="KW-0676">Redox-active center</keyword>